<evidence type="ECO:0000313" key="2">
    <source>
        <dbReference type="Proteomes" id="UP001631969"/>
    </source>
</evidence>
<dbReference type="Proteomes" id="UP001631969">
    <property type="component" value="Unassembled WGS sequence"/>
</dbReference>
<reference evidence="1" key="1">
    <citation type="submission" date="2024-12" db="EMBL/GenBank/DDBJ databases">
        <authorList>
            <person name="Wu N."/>
        </authorList>
    </citation>
    <scope>NUCLEOTIDE SEQUENCE</scope>
    <source>
        <strain evidence="1">P15</strain>
    </source>
</reference>
<accession>A0ACC7NYN3</accession>
<organism evidence="1 2">
    <name type="scientific">Paenibacillus mesotrionivorans</name>
    <dbReference type="NCBI Taxonomy" id="3160968"/>
    <lineage>
        <taxon>Bacteria</taxon>
        <taxon>Bacillati</taxon>
        <taxon>Bacillota</taxon>
        <taxon>Bacilli</taxon>
        <taxon>Bacillales</taxon>
        <taxon>Paenibacillaceae</taxon>
        <taxon>Paenibacillus</taxon>
    </lineage>
</organism>
<evidence type="ECO:0000313" key="1">
    <source>
        <dbReference type="EMBL" id="MFM9329285.1"/>
    </source>
</evidence>
<proteinExistence type="predicted"/>
<comment type="caution">
    <text evidence="1">The sequence shown here is derived from an EMBL/GenBank/DDBJ whole genome shotgun (WGS) entry which is preliminary data.</text>
</comment>
<sequence>MQPADGSLYSWKREHTEIPDQTFPVNLFHIHFPDRMIIPPHWHEHIEWILVTQGSFQVQVGAVSRELAAGEAAWINRRQMHAAYPTEQNSELYAVVFNEALLKGAHDSTEAQYIRPLLSEDVRLPAFYGKELLVTDSLQACLERIFHAFAHRTIAHELRIKGELLAALGLIYPYAEQIARSQQRTGRPENGIGALLVHLGGHFREPITVEQAARICCLTPNYFCHLFKKTTGKTLVEYVHMLRIHEATRLLQLRRDSIQGVAEQAGFSNPTYFGRVFKQVTGVTPSEYMKRFPRE</sequence>
<protein>
    <submittedName>
        <fullName evidence="1">AraC family transcriptional regulator</fullName>
    </submittedName>
</protein>
<gene>
    <name evidence="1" type="ORF">ACI1P1_13400</name>
</gene>
<keyword evidence="2" id="KW-1185">Reference proteome</keyword>
<name>A0ACC7NYN3_9BACL</name>
<dbReference type="EMBL" id="JBJURJ010000008">
    <property type="protein sequence ID" value="MFM9329285.1"/>
    <property type="molecule type" value="Genomic_DNA"/>
</dbReference>